<keyword evidence="3" id="KW-1185">Reference proteome</keyword>
<evidence type="ECO:0000313" key="3">
    <source>
        <dbReference type="Proteomes" id="UP001174136"/>
    </source>
</evidence>
<reference evidence="2" key="1">
    <citation type="journal article" date="2023" name="Front. Mar. Sci.">
        <title>A new Merluccius polli reference genome to investigate the effects of global change in West African waters.</title>
        <authorList>
            <person name="Mateo J.L."/>
            <person name="Blanco-Fernandez C."/>
            <person name="Garcia-Vazquez E."/>
            <person name="Machado-Schiaffino G."/>
        </authorList>
    </citation>
    <scope>NUCLEOTIDE SEQUENCE</scope>
    <source>
        <strain evidence="2">C29</strain>
        <tissue evidence="2">Fin</tissue>
    </source>
</reference>
<gene>
    <name evidence="2" type="ORF">N1851_021904</name>
</gene>
<evidence type="ECO:0000313" key="2">
    <source>
        <dbReference type="EMBL" id="KAK0141102.1"/>
    </source>
</evidence>
<accession>A0AA47MIV1</accession>
<dbReference type="PANTHER" id="PTHR14680">
    <property type="entry name" value="SI:DKEY-126G1.9-RELATED"/>
    <property type="match status" value="1"/>
</dbReference>
<feature type="region of interest" description="Disordered" evidence="1">
    <location>
        <begin position="29"/>
        <end position="51"/>
    </location>
</feature>
<organism evidence="2 3">
    <name type="scientific">Merluccius polli</name>
    <name type="common">Benguela hake</name>
    <name type="synonym">Merluccius cadenati</name>
    <dbReference type="NCBI Taxonomy" id="89951"/>
    <lineage>
        <taxon>Eukaryota</taxon>
        <taxon>Metazoa</taxon>
        <taxon>Chordata</taxon>
        <taxon>Craniata</taxon>
        <taxon>Vertebrata</taxon>
        <taxon>Euteleostomi</taxon>
        <taxon>Actinopterygii</taxon>
        <taxon>Neopterygii</taxon>
        <taxon>Teleostei</taxon>
        <taxon>Neoteleostei</taxon>
        <taxon>Acanthomorphata</taxon>
        <taxon>Zeiogadaria</taxon>
        <taxon>Gadariae</taxon>
        <taxon>Gadiformes</taxon>
        <taxon>Gadoidei</taxon>
        <taxon>Merlucciidae</taxon>
        <taxon>Merluccius</taxon>
    </lineage>
</organism>
<proteinExistence type="predicted"/>
<evidence type="ECO:0000256" key="1">
    <source>
        <dbReference type="SAM" id="MobiDB-lite"/>
    </source>
</evidence>
<comment type="caution">
    <text evidence="2">The sequence shown here is derived from an EMBL/GenBank/DDBJ whole genome shotgun (WGS) entry which is preliminary data.</text>
</comment>
<feature type="region of interest" description="Disordered" evidence="1">
    <location>
        <begin position="74"/>
        <end position="93"/>
    </location>
</feature>
<feature type="compositionally biased region" description="Basic residues" evidence="1">
    <location>
        <begin position="84"/>
        <end position="93"/>
    </location>
</feature>
<protein>
    <submittedName>
        <fullName evidence="2">Uncharacterized protein</fullName>
    </submittedName>
</protein>
<dbReference type="PANTHER" id="PTHR14680:SF1">
    <property type="entry name" value="REQUIRED FOR DRUG-INDUCED DEATH PROTEIN 1"/>
    <property type="match status" value="1"/>
</dbReference>
<name>A0AA47MIV1_MERPO</name>
<dbReference type="EMBL" id="JAOPHQ010003984">
    <property type="protein sequence ID" value="KAK0141102.1"/>
    <property type="molecule type" value="Genomic_DNA"/>
</dbReference>
<dbReference type="InterPro" id="IPR031667">
    <property type="entry name" value="RDD1"/>
</dbReference>
<dbReference type="Proteomes" id="UP001174136">
    <property type="component" value="Unassembled WGS sequence"/>
</dbReference>
<sequence length="141" mass="16001">MKPKSFASRLFDRNTDSLSVSAASYQRQVDGADLQGSPTPSECLQEETRRQNARGLRDVHFAFLPERYEPLVDNEAEQEAKEARKQKKKEKYKKVKKRVGKAWRGSWKCLMLGLHNLALAYTIPISAAATCFIPEFQPGRG</sequence>
<dbReference type="AlphaFoldDB" id="A0AA47MIV1"/>
<dbReference type="Pfam" id="PF15828">
    <property type="entry name" value="RDD1"/>
    <property type="match status" value="1"/>
</dbReference>